<dbReference type="EMBL" id="LR796164">
    <property type="protein sequence ID" value="CAB4122286.1"/>
    <property type="molecule type" value="Genomic_DNA"/>
</dbReference>
<name>A0A6J5KM84_9CAUD</name>
<proteinExistence type="predicted"/>
<accession>A0A6J5KM84</accession>
<gene>
    <name evidence="1" type="ORF">UFOVP36_20</name>
</gene>
<reference evidence="1" key="1">
    <citation type="submission" date="2020-04" db="EMBL/GenBank/DDBJ databases">
        <authorList>
            <person name="Chiriac C."/>
            <person name="Salcher M."/>
            <person name="Ghai R."/>
            <person name="Kavagutti S V."/>
        </authorList>
    </citation>
    <scope>NUCLEOTIDE SEQUENCE</scope>
</reference>
<protein>
    <submittedName>
        <fullName evidence="1">Uncharacterized protein</fullName>
    </submittedName>
</protein>
<evidence type="ECO:0000313" key="1">
    <source>
        <dbReference type="EMBL" id="CAB4122286.1"/>
    </source>
</evidence>
<organism evidence="1">
    <name type="scientific">uncultured Caudovirales phage</name>
    <dbReference type="NCBI Taxonomy" id="2100421"/>
    <lineage>
        <taxon>Viruses</taxon>
        <taxon>Duplodnaviria</taxon>
        <taxon>Heunggongvirae</taxon>
        <taxon>Uroviricota</taxon>
        <taxon>Caudoviricetes</taxon>
        <taxon>Peduoviridae</taxon>
        <taxon>Maltschvirus</taxon>
        <taxon>Maltschvirus maltsch</taxon>
    </lineage>
</organism>
<sequence length="121" mass="14048">MWIFMNDAFLSIVEPSRADLKADLTNEERANDPLLVRARRPADIIRVFKNANVIRKPGRDYAYRAYISRNFVAKIIAEKVACIDYGNFKDTVTEDARHDAYLDVWSTMHAYQSGAYDERRV</sequence>